<dbReference type="EMBL" id="JAOBTT010000001">
    <property type="protein sequence ID" value="MDZ7276716.1"/>
    <property type="molecule type" value="Genomic_DNA"/>
</dbReference>
<feature type="chain" id="PRO_5045925307" evidence="2">
    <location>
        <begin position="21"/>
        <end position="306"/>
    </location>
</feature>
<name>A0ABU5LAG1_9GAMM</name>
<reference evidence="5" key="1">
    <citation type="submission" date="2023-07" db="EMBL/GenBank/DDBJ databases">
        <title>Structural and functional analysis of rice phyllospheric bacteria for their antimicrobial properties and defense elicitation against blast disease.</title>
        <authorList>
            <person name="Sahu K.P."/>
            <person name="Asharani P."/>
            <person name="Kumar M."/>
            <person name="Reddy B."/>
            <person name="Kumar A."/>
        </authorList>
    </citation>
    <scope>NUCLEOTIDE SEQUENCE [LARGE SCALE GENOMIC DNA]</scope>
    <source>
        <strain evidence="5">OsEp_Plm_30P10</strain>
    </source>
</reference>
<dbReference type="InterPro" id="IPR049492">
    <property type="entry name" value="BD-FAE-like_dom"/>
</dbReference>
<accession>A0ABU5LAG1</accession>
<protein>
    <submittedName>
        <fullName evidence="4">Alpha/beta hydrolase</fullName>
    </submittedName>
</protein>
<dbReference type="PANTHER" id="PTHR48081:SF6">
    <property type="entry name" value="PEPTIDASE S9 PROLYL OLIGOPEPTIDASE CATALYTIC DOMAIN-CONTAINING PROTEIN"/>
    <property type="match status" value="1"/>
</dbReference>
<feature type="domain" description="BD-FAE-like" evidence="3">
    <location>
        <begin position="60"/>
        <end position="257"/>
    </location>
</feature>
<keyword evidence="1 4" id="KW-0378">Hydrolase</keyword>
<organism evidence="4 5">
    <name type="scientific">Pantoea eucrina</name>
    <dbReference type="NCBI Taxonomy" id="472693"/>
    <lineage>
        <taxon>Bacteria</taxon>
        <taxon>Pseudomonadati</taxon>
        <taxon>Pseudomonadota</taxon>
        <taxon>Gammaproteobacteria</taxon>
        <taxon>Enterobacterales</taxon>
        <taxon>Erwiniaceae</taxon>
        <taxon>Pantoea</taxon>
    </lineage>
</organism>
<evidence type="ECO:0000313" key="5">
    <source>
        <dbReference type="Proteomes" id="UP001288620"/>
    </source>
</evidence>
<evidence type="ECO:0000313" key="4">
    <source>
        <dbReference type="EMBL" id="MDZ7276716.1"/>
    </source>
</evidence>
<dbReference type="PANTHER" id="PTHR48081">
    <property type="entry name" value="AB HYDROLASE SUPERFAMILY PROTEIN C4A8.06C"/>
    <property type="match status" value="1"/>
</dbReference>
<evidence type="ECO:0000259" key="3">
    <source>
        <dbReference type="Pfam" id="PF20434"/>
    </source>
</evidence>
<evidence type="ECO:0000256" key="1">
    <source>
        <dbReference type="ARBA" id="ARBA00022801"/>
    </source>
</evidence>
<dbReference type="InterPro" id="IPR029058">
    <property type="entry name" value="AB_hydrolase_fold"/>
</dbReference>
<dbReference type="RefSeq" id="WP_322540956.1">
    <property type="nucleotide sequence ID" value="NZ_JAOBTT010000001.1"/>
</dbReference>
<comment type="caution">
    <text evidence="4">The sequence shown here is derived from an EMBL/GenBank/DDBJ whole genome shotgun (WGS) entry which is preliminary data.</text>
</comment>
<keyword evidence="2" id="KW-0732">Signal</keyword>
<sequence length="306" mass="33516">MKFSTLFSLVIALYLPAAFANQEIPIWPKENTGNNKFVNFSKRPNNNNRAVTNVNNPEMIYVPAGKKNNHSAVLIIPGGGFSYIMQDAEGLDVAQQLSQKGYASFVLLYRMPHGGTEENRTHAFADVQRAMRLIRGNAAQYHIAPNQIGVMGFSAGAYLAANLSNDPNAANYPAADAQDSVSARPDFSALIYPVLSLKPGITHVGTRTAMFGKDVSPDTIARYSQEDRVSPTTPPTFLAQALNDRTASPQNTLDMFAALRKNNVDVEMHLFQQGGHGFGTAQNKNIPARNWITLFSDWQANVAQKK</sequence>
<dbReference type="Proteomes" id="UP001288620">
    <property type="component" value="Unassembled WGS sequence"/>
</dbReference>
<evidence type="ECO:0000256" key="2">
    <source>
        <dbReference type="SAM" id="SignalP"/>
    </source>
</evidence>
<dbReference type="Gene3D" id="3.40.50.1820">
    <property type="entry name" value="alpha/beta hydrolase"/>
    <property type="match status" value="1"/>
</dbReference>
<proteinExistence type="predicted"/>
<dbReference type="InterPro" id="IPR050300">
    <property type="entry name" value="GDXG_lipolytic_enzyme"/>
</dbReference>
<dbReference type="SUPFAM" id="SSF53474">
    <property type="entry name" value="alpha/beta-Hydrolases"/>
    <property type="match status" value="1"/>
</dbReference>
<dbReference type="Pfam" id="PF20434">
    <property type="entry name" value="BD-FAE"/>
    <property type="match status" value="1"/>
</dbReference>
<gene>
    <name evidence="4" type="ORF">N4G40_00260</name>
</gene>
<dbReference type="GO" id="GO:0016787">
    <property type="term" value="F:hydrolase activity"/>
    <property type="evidence" value="ECO:0007669"/>
    <property type="project" value="UniProtKB-KW"/>
</dbReference>
<keyword evidence="5" id="KW-1185">Reference proteome</keyword>
<feature type="signal peptide" evidence="2">
    <location>
        <begin position="1"/>
        <end position="20"/>
    </location>
</feature>